<dbReference type="InterPro" id="IPR001296">
    <property type="entry name" value="Glyco_trans_1"/>
</dbReference>
<sequence>MKKRQQLVLLTNRFPYFPGEQFLETELLYSSMAFSKVELVPVHTGEQQRDVPDHVSLKLCDQARWRSLLTHDRQSLSWLAEEMRQASRFGIKGWLEMVNWMRHALRISTFLEKQWLQSPSWDLHNTVFYSYWLSPAALALALLKEKNKALVAIARAHSGDLYEQQRPLPYLPFQRKIVGMLDEVHCISRDGQLYLQERYPESADRVAVHRLGTQDPRFINPSNPHPSFHIVSCSYFKAVKRLPLLVEALKEMKGSIQWTHIGGGEGFTEWAQEVKRLLPSTITAHFTGPLSQAALFAYYQTTPIDVFLNVSEREGIPVTMMEAMSVGIPVIATNAGGVSEIVDGQCGVLLPVDVSPTNIAQALMKFKEQSKTNQEMYRQAARRKWETVYNAARNYTQFYESLAHRRGSNGN</sequence>
<accession>I8UJ53</accession>
<organism evidence="2 3">
    <name type="scientific">Fictibacillus macauensis ZFHKF-1</name>
    <dbReference type="NCBI Taxonomy" id="1196324"/>
    <lineage>
        <taxon>Bacteria</taxon>
        <taxon>Bacillati</taxon>
        <taxon>Bacillota</taxon>
        <taxon>Bacilli</taxon>
        <taxon>Bacillales</taxon>
        <taxon>Fictibacillaceae</taxon>
        <taxon>Fictibacillus</taxon>
    </lineage>
</organism>
<dbReference type="STRING" id="1196324.A374_01654"/>
<dbReference type="PANTHER" id="PTHR45947:SF14">
    <property type="entry name" value="SLL1723 PROTEIN"/>
    <property type="match status" value="1"/>
</dbReference>
<comment type="caution">
    <text evidence="2">The sequence shown here is derived from an EMBL/GenBank/DDBJ whole genome shotgun (WGS) entry which is preliminary data.</text>
</comment>
<dbReference type="Pfam" id="PF00534">
    <property type="entry name" value="Glycos_transf_1"/>
    <property type="match status" value="1"/>
</dbReference>
<reference evidence="2 3" key="1">
    <citation type="journal article" date="2012" name="J. Bacteriol.">
        <title>Genome of Bacillus macauensis ZFHKF-1, a Long-Chain-Forming Bacterium.</title>
        <authorList>
            <person name="Cai L."/>
            <person name="Zhang T."/>
        </authorList>
    </citation>
    <scope>NUCLEOTIDE SEQUENCE [LARGE SCALE GENOMIC DNA]</scope>
    <source>
        <strain evidence="2 3">ZFHKF-1</strain>
    </source>
</reference>
<evidence type="ECO:0000313" key="3">
    <source>
        <dbReference type="Proteomes" id="UP000004080"/>
    </source>
</evidence>
<keyword evidence="3" id="KW-1185">Reference proteome</keyword>
<dbReference type="eggNOG" id="COG0438">
    <property type="taxonomic scope" value="Bacteria"/>
</dbReference>
<evidence type="ECO:0000259" key="1">
    <source>
        <dbReference type="Pfam" id="PF00534"/>
    </source>
</evidence>
<dbReference type="EMBL" id="AKKV01000019">
    <property type="protein sequence ID" value="EIT86920.1"/>
    <property type="molecule type" value="Genomic_DNA"/>
</dbReference>
<dbReference type="RefSeq" id="WP_007200432.1">
    <property type="nucleotide sequence ID" value="NZ_AKKV01000019.1"/>
</dbReference>
<gene>
    <name evidence="2" type="ORF">A374_01654</name>
</gene>
<protein>
    <submittedName>
        <fullName evidence="2">Glycosyl transferase, group 1</fullName>
    </submittedName>
</protein>
<dbReference type="PATRIC" id="fig|1196324.3.peg.327"/>
<keyword evidence="2" id="KW-0808">Transferase</keyword>
<feature type="domain" description="Glycosyl transferase family 1" evidence="1">
    <location>
        <begin position="228"/>
        <end position="382"/>
    </location>
</feature>
<dbReference type="Proteomes" id="UP000004080">
    <property type="component" value="Unassembled WGS sequence"/>
</dbReference>
<dbReference type="GO" id="GO:0016757">
    <property type="term" value="F:glycosyltransferase activity"/>
    <property type="evidence" value="ECO:0007669"/>
    <property type="project" value="InterPro"/>
</dbReference>
<evidence type="ECO:0000313" key="2">
    <source>
        <dbReference type="EMBL" id="EIT86920.1"/>
    </source>
</evidence>
<dbReference type="OrthoDB" id="9806653at2"/>
<dbReference type="PANTHER" id="PTHR45947">
    <property type="entry name" value="SULFOQUINOVOSYL TRANSFERASE SQD2"/>
    <property type="match status" value="1"/>
</dbReference>
<name>I8UJ53_9BACL</name>
<dbReference type="SUPFAM" id="SSF53756">
    <property type="entry name" value="UDP-Glycosyltransferase/glycogen phosphorylase"/>
    <property type="match status" value="1"/>
</dbReference>
<dbReference type="AlphaFoldDB" id="I8UJ53"/>
<dbReference type="Gene3D" id="3.40.50.2000">
    <property type="entry name" value="Glycogen Phosphorylase B"/>
    <property type="match status" value="2"/>
</dbReference>
<proteinExistence type="predicted"/>
<dbReference type="InterPro" id="IPR050194">
    <property type="entry name" value="Glycosyltransferase_grp1"/>
</dbReference>